<comment type="caution">
    <text evidence="7">The sequence shown here is derived from an EMBL/GenBank/DDBJ whole genome shotgun (WGS) entry which is preliminary data.</text>
</comment>
<dbReference type="InterPro" id="IPR012480">
    <property type="entry name" value="Hepar_II_III_C"/>
</dbReference>
<dbReference type="GO" id="GO:0016829">
    <property type="term" value="F:lyase activity"/>
    <property type="evidence" value="ECO:0007669"/>
    <property type="project" value="UniProtKB-KW"/>
</dbReference>
<evidence type="ECO:0000313" key="7">
    <source>
        <dbReference type="EMBL" id="MEA5402353.1"/>
    </source>
</evidence>
<sequence length="536" mass="63036">MKTKLYFYTILHLHPKQIFYQLYYRTKRLVRKILRWQYPKMIEAKSFRLHLQPSIPTKKTYFPTENRFVFLNQSKYFNQTIDWNDEKSFGKLWTYQLNYFDFLHQNDLSKEEGLALINTYINTSSISTGLEPYPISLRGINWIKFLTYHQIQEPKIDAFLMAHYRILSNNLEYHILGNHLLENAFSLLFAAYYFRDKYFLKIATKLLKHELKEQILADGGHFELSPMYHQIVLFRLLDCLNLVKNNPDFGEYSINELLRTIAQKMVDFLNEITFRNGDIPLVNDSAQNFAPNTAELLAFAKSLGLSPKPTKIKESGYRKFMKTSFELFVDVAEISPKYLSAHAHSDTFNFILYIRGKPFIVDTGTSTYQFAERRQQERSTAAHNTVQIGDFEQSEIWSIFRVARRAKPKILSESANHISASHNGYQRLGIVHQRDFYSEENQIIIRDRILGNENFPAKAFLHFCPNIEITVTENTIQTDFATITFSEKVEISLNEYLLAEEFNLLKPSKFVLIYFQSELTTTIKLLEAYENPRPKF</sequence>
<evidence type="ECO:0000256" key="2">
    <source>
        <dbReference type="ARBA" id="ARBA00022729"/>
    </source>
</evidence>
<reference evidence="7 8" key="1">
    <citation type="submission" date="2023-12" db="EMBL/GenBank/DDBJ databases">
        <title>Novel species of the genus Arcicella isolated from rivers.</title>
        <authorList>
            <person name="Lu H."/>
        </authorList>
    </citation>
    <scope>NUCLEOTIDE SEQUENCE [LARGE SCALE GENOMIC DNA]</scope>
    <source>
        <strain evidence="7 8">DC2W</strain>
    </source>
</reference>
<dbReference type="InterPro" id="IPR031680">
    <property type="entry name" value="Hepar_II_III_N"/>
</dbReference>
<evidence type="ECO:0000259" key="6">
    <source>
        <dbReference type="Pfam" id="PF16889"/>
    </source>
</evidence>
<dbReference type="RefSeq" id="WP_323326801.1">
    <property type="nucleotide sequence ID" value="NZ_JAYGIL010000005.1"/>
</dbReference>
<accession>A0ABU5S1L9</accession>
<keyword evidence="4 7" id="KW-0456">Lyase</keyword>
<evidence type="ECO:0000256" key="4">
    <source>
        <dbReference type="ARBA" id="ARBA00023239"/>
    </source>
</evidence>
<dbReference type="EMBL" id="JAYGIL010000005">
    <property type="protein sequence ID" value="MEA5402353.1"/>
    <property type="molecule type" value="Genomic_DNA"/>
</dbReference>
<evidence type="ECO:0000256" key="1">
    <source>
        <dbReference type="ARBA" id="ARBA00004418"/>
    </source>
</evidence>
<dbReference type="InterPro" id="IPR008929">
    <property type="entry name" value="Chondroitin_lyas"/>
</dbReference>
<feature type="domain" description="Heparin-sulfate lyase N-terminal" evidence="6">
    <location>
        <begin position="144"/>
        <end position="288"/>
    </location>
</feature>
<dbReference type="SUPFAM" id="SSF48230">
    <property type="entry name" value="Chondroitin AC/alginate lyase"/>
    <property type="match status" value="1"/>
</dbReference>
<comment type="subcellular location">
    <subcellularLocation>
        <location evidence="1">Periplasm</location>
    </subcellularLocation>
</comment>
<keyword evidence="8" id="KW-1185">Reference proteome</keyword>
<dbReference type="Gene3D" id="1.50.10.100">
    <property type="entry name" value="Chondroitin AC/alginate lyase"/>
    <property type="match status" value="1"/>
</dbReference>
<evidence type="ECO:0000259" key="5">
    <source>
        <dbReference type="Pfam" id="PF07940"/>
    </source>
</evidence>
<keyword evidence="2" id="KW-0732">Signal</keyword>
<keyword evidence="3" id="KW-0574">Periplasm</keyword>
<dbReference type="Proteomes" id="UP001303899">
    <property type="component" value="Unassembled WGS sequence"/>
</dbReference>
<dbReference type="PANTHER" id="PTHR39210">
    <property type="entry name" value="HEPARIN-SULFATE LYASE"/>
    <property type="match status" value="1"/>
</dbReference>
<dbReference type="Pfam" id="PF07940">
    <property type="entry name" value="Hepar_II_III_C"/>
    <property type="match status" value="1"/>
</dbReference>
<protein>
    <submittedName>
        <fullName evidence="7">Alginate lyase family protein</fullName>
    </submittedName>
</protein>
<evidence type="ECO:0000256" key="3">
    <source>
        <dbReference type="ARBA" id="ARBA00022764"/>
    </source>
</evidence>
<name>A0ABU5S1L9_9BACT</name>
<organism evidence="7 8">
    <name type="scientific">Arcicella gelida</name>
    <dbReference type="NCBI Taxonomy" id="2984195"/>
    <lineage>
        <taxon>Bacteria</taxon>
        <taxon>Pseudomonadati</taxon>
        <taxon>Bacteroidota</taxon>
        <taxon>Cytophagia</taxon>
        <taxon>Cytophagales</taxon>
        <taxon>Flectobacillaceae</taxon>
        <taxon>Arcicella</taxon>
    </lineage>
</organism>
<dbReference type="Gene3D" id="2.70.98.70">
    <property type="match status" value="1"/>
</dbReference>
<gene>
    <name evidence="7" type="ORF">VB776_05480</name>
</gene>
<dbReference type="Pfam" id="PF16889">
    <property type="entry name" value="Hepar_II_III_N"/>
    <property type="match status" value="1"/>
</dbReference>
<feature type="domain" description="Heparinase II/III-like C-terminal" evidence="5">
    <location>
        <begin position="310"/>
        <end position="503"/>
    </location>
</feature>
<dbReference type="PANTHER" id="PTHR39210:SF1">
    <property type="entry name" value="HEPARIN-SULFATE LYASE"/>
    <property type="match status" value="1"/>
</dbReference>
<evidence type="ECO:0000313" key="8">
    <source>
        <dbReference type="Proteomes" id="UP001303899"/>
    </source>
</evidence>
<proteinExistence type="predicted"/>